<dbReference type="OrthoDB" id="429439at2"/>
<evidence type="ECO:0000313" key="3">
    <source>
        <dbReference type="Proteomes" id="UP000002384"/>
    </source>
</evidence>
<keyword evidence="1" id="KW-1133">Transmembrane helix</keyword>
<organism evidence="2 3">
    <name type="scientific">Gloeothece citriformis (strain PCC 7424)</name>
    <name type="common">Cyanothece sp. (strain PCC 7424)</name>
    <dbReference type="NCBI Taxonomy" id="65393"/>
    <lineage>
        <taxon>Bacteria</taxon>
        <taxon>Bacillati</taxon>
        <taxon>Cyanobacteriota</taxon>
        <taxon>Cyanophyceae</taxon>
        <taxon>Oscillatoriophycideae</taxon>
        <taxon>Chroococcales</taxon>
        <taxon>Aphanothecaceae</taxon>
        <taxon>Gloeothece</taxon>
        <taxon>Gloeothece citriformis</taxon>
    </lineage>
</organism>
<dbReference type="STRING" id="65393.PCC7424_2495"/>
<keyword evidence="3" id="KW-1185">Reference proteome</keyword>
<gene>
    <name evidence="2" type="ordered locus">PCC7424_2495</name>
</gene>
<keyword evidence="1" id="KW-0472">Membrane</keyword>
<protein>
    <submittedName>
        <fullName evidence="2">Uncharacterized protein</fullName>
    </submittedName>
</protein>
<dbReference type="HOGENOM" id="CLU_1545073_0_0_3"/>
<dbReference type="EMBL" id="CP001291">
    <property type="protein sequence ID" value="ACK70912.1"/>
    <property type="molecule type" value="Genomic_DNA"/>
</dbReference>
<dbReference type="KEGG" id="cyc:PCC7424_2495"/>
<name>B7KK27_GLOC7</name>
<accession>B7KK27</accession>
<dbReference type="eggNOG" id="ENOG503213V">
    <property type="taxonomic scope" value="Bacteria"/>
</dbReference>
<feature type="transmembrane region" description="Helical" evidence="1">
    <location>
        <begin position="6"/>
        <end position="27"/>
    </location>
</feature>
<dbReference type="Proteomes" id="UP000002384">
    <property type="component" value="Chromosome"/>
</dbReference>
<evidence type="ECO:0000313" key="2">
    <source>
        <dbReference type="EMBL" id="ACK70912.1"/>
    </source>
</evidence>
<evidence type="ECO:0000256" key="1">
    <source>
        <dbReference type="SAM" id="Phobius"/>
    </source>
</evidence>
<reference evidence="3" key="1">
    <citation type="journal article" date="2011" name="MBio">
        <title>Novel metabolic attributes of the genus Cyanothece, comprising a group of unicellular nitrogen-fixing Cyanobacteria.</title>
        <authorList>
            <person name="Bandyopadhyay A."/>
            <person name="Elvitigala T."/>
            <person name="Welsh E."/>
            <person name="Stockel J."/>
            <person name="Liberton M."/>
            <person name="Min H."/>
            <person name="Sherman L.A."/>
            <person name="Pakrasi H.B."/>
        </authorList>
    </citation>
    <scope>NUCLEOTIDE SEQUENCE [LARGE SCALE GENOMIC DNA]</scope>
    <source>
        <strain evidence="3">PCC 7424</strain>
    </source>
</reference>
<keyword evidence="1" id="KW-0812">Transmembrane</keyword>
<sequence>MYATINEFLFPIFLFTVYLCVMSNLIYRPQKSLAIQPELPTSSFQLDYTNTVDDLSFTEQLVPQTESEEISLIKENENISFKSVNPEKLQENIPDSKPDNSLIIQTEILIDKLNKRQSRKLCKPLGIRQKSGKVEKPLTSIKAEIHSLLKDEPHHVITVITEQLPELISLPNKASSIAS</sequence>
<dbReference type="RefSeq" id="WP_015954516.1">
    <property type="nucleotide sequence ID" value="NC_011729.1"/>
</dbReference>
<proteinExistence type="predicted"/>
<dbReference type="AlphaFoldDB" id="B7KK27"/>